<dbReference type="PANTHER" id="PTHR45776:SF3">
    <property type="entry name" value="TRANSCRIPTION FACTOR E3"/>
    <property type="match status" value="1"/>
</dbReference>
<dbReference type="InterPro" id="IPR021802">
    <property type="entry name" value="MiT/TFE_C"/>
</dbReference>
<feature type="region of interest" description="Disordered" evidence="10">
    <location>
        <begin position="114"/>
        <end position="144"/>
    </location>
</feature>
<keyword evidence="4" id="KW-0805">Transcription regulation</keyword>
<dbReference type="CDD" id="cd18926">
    <property type="entry name" value="bHLHzip_MITF"/>
    <property type="match status" value="1"/>
</dbReference>
<dbReference type="Ensembl" id="ENSFHET00000024374.1">
    <property type="protein sequence ID" value="ENSFHEP00000016051.1"/>
    <property type="gene ID" value="ENSFHEG00000017710.1"/>
</dbReference>
<dbReference type="FunFam" id="4.10.280.10:FF:000003">
    <property type="entry name" value="microphthalmia-associated transcription factor isoform X1"/>
    <property type="match status" value="1"/>
</dbReference>
<dbReference type="GO" id="GO:0005737">
    <property type="term" value="C:cytoplasm"/>
    <property type="evidence" value="ECO:0007669"/>
    <property type="project" value="UniProtKB-SubCell"/>
</dbReference>
<comment type="subcellular location">
    <subcellularLocation>
        <location evidence="2">Cytoplasm</location>
    </subcellularLocation>
    <subcellularLocation>
        <location evidence="1">Nucleus</location>
    </subcellularLocation>
</comment>
<keyword evidence="14" id="KW-1185">Reference proteome</keyword>
<dbReference type="SMART" id="SM00353">
    <property type="entry name" value="HLH"/>
    <property type="match status" value="1"/>
</dbReference>
<feature type="compositionally biased region" description="Polar residues" evidence="10">
    <location>
        <begin position="131"/>
        <end position="144"/>
    </location>
</feature>
<feature type="domain" description="BHLH" evidence="11">
    <location>
        <begin position="297"/>
        <end position="350"/>
    </location>
</feature>
<evidence type="ECO:0000256" key="3">
    <source>
        <dbReference type="ARBA" id="ARBA00008289"/>
    </source>
</evidence>
<evidence type="ECO:0000256" key="9">
    <source>
        <dbReference type="SAM" id="Coils"/>
    </source>
</evidence>
<dbReference type="SUPFAM" id="SSF47459">
    <property type="entry name" value="HLH, helix-loop-helix DNA-binding domain"/>
    <property type="match status" value="1"/>
</dbReference>
<dbReference type="Pfam" id="PF11851">
    <property type="entry name" value="DUF3371"/>
    <property type="match status" value="1"/>
</dbReference>
<dbReference type="PROSITE" id="PS50888">
    <property type="entry name" value="BHLH"/>
    <property type="match status" value="1"/>
</dbReference>
<feature type="compositionally biased region" description="Polar residues" evidence="10">
    <location>
        <begin position="8"/>
        <end position="18"/>
    </location>
</feature>
<dbReference type="Gene3D" id="4.10.280.10">
    <property type="entry name" value="Helix-loop-helix DNA-binding domain"/>
    <property type="match status" value="1"/>
</dbReference>
<comment type="similarity">
    <text evidence="3">Belongs to the MiT/TFE family.</text>
</comment>
<evidence type="ECO:0000256" key="5">
    <source>
        <dbReference type="ARBA" id="ARBA00023125"/>
    </source>
</evidence>
<keyword evidence="9" id="KW-0175">Coiled coil</keyword>
<evidence type="ECO:0000256" key="2">
    <source>
        <dbReference type="ARBA" id="ARBA00004496"/>
    </source>
</evidence>
<evidence type="ECO:0000313" key="13">
    <source>
        <dbReference type="Ensembl" id="ENSFHEP00000016051.1"/>
    </source>
</evidence>
<evidence type="ECO:0000256" key="6">
    <source>
        <dbReference type="ARBA" id="ARBA00023159"/>
    </source>
</evidence>
<feature type="region of interest" description="Disordered" evidence="10">
    <location>
        <begin position="389"/>
        <end position="414"/>
    </location>
</feature>
<feature type="compositionally biased region" description="Low complexity" evidence="10">
    <location>
        <begin position="186"/>
        <end position="203"/>
    </location>
</feature>
<dbReference type="AlphaFoldDB" id="A0A146Y6K6"/>
<feature type="region of interest" description="Disordered" evidence="10">
    <location>
        <begin position="1"/>
        <end position="29"/>
    </location>
</feature>
<dbReference type="GO" id="GO:0005634">
    <property type="term" value="C:nucleus"/>
    <property type="evidence" value="ECO:0007669"/>
    <property type="project" value="UniProtKB-SubCell"/>
</dbReference>
<evidence type="ECO:0000259" key="11">
    <source>
        <dbReference type="PROSITE" id="PS50888"/>
    </source>
</evidence>
<dbReference type="EMBL" id="GCES01004998">
    <property type="protein sequence ID" value="JAR81325.1"/>
    <property type="molecule type" value="Transcribed_RNA"/>
</dbReference>
<accession>A0A146Y6K6</accession>
<dbReference type="GO" id="GO:0000978">
    <property type="term" value="F:RNA polymerase II cis-regulatory region sequence-specific DNA binding"/>
    <property type="evidence" value="ECO:0007669"/>
    <property type="project" value="TreeGrafter"/>
</dbReference>
<dbReference type="Proteomes" id="UP000265000">
    <property type="component" value="Unplaced"/>
</dbReference>
<feature type="compositionally biased region" description="Low complexity" evidence="10">
    <location>
        <begin position="80"/>
        <end position="98"/>
    </location>
</feature>
<dbReference type="InterPro" id="IPR031867">
    <property type="entry name" value="MiT/TFE_N"/>
</dbReference>
<evidence type="ECO:0000313" key="12">
    <source>
        <dbReference type="EMBL" id="JAR49215.1"/>
    </source>
</evidence>
<dbReference type="PANTHER" id="PTHR45776">
    <property type="entry name" value="MIP04163P"/>
    <property type="match status" value="1"/>
</dbReference>
<evidence type="ECO:0000256" key="1">
    <source>
        <dbReference type="ARBA" id="ARBA00004123"/>
    </source>
</evidence>
<evidence type="ECO:0000313" key="14">
    <source>
        <dbReference type="Proteomes" id="UP000265000"/>
    </source>
</evidence>
<evidence type="ECO:0000256" key="7">
    <source>
        <dbReference type="ARBA" id="ARBA00023163"/>
    </source>
</evidence>
<dbReference type="Pfam" id="PF00010">
    <property type="entry name" value="HLH"/>
    <property type="match status" value="1"/>
</dbReference>
<evidence type="ECO:0000256" key="8">
    <source>
        <dbReference type="ARBA" id="ARBA00023242"/>
    </source>
</evidence>
<sequence>MSDLGSDQIRTVEQNWSRAEQDQPEASVHQSHTVFVILDSAETLNLVQMESGIVADIEVDSLIPTESDTFYQIKSQPINSSSSAASPSPSSSASLPSVMSSRVLMRQGLMRQQALEEEQKEAQQQQHRSSDASTPISLAVTSSSSPAQVPVEVLKVQTHLENPTRYHIQQAQKQQVRQYLSNTMTANQQPAVQPSPSPQQDSATDVSIESSPKQEMEETVIDDIISLESSLNEDLLTLIDSGLQLTNTLPAAGNLLDMYGGTATPTITVSNSCPAELHAVKRERTDVETKALLKERQKKDNHNLIERRRRFNINDRIKELGALIPKSSDPETRWNKGTILKASVDYIRKLQKEQQRAREMEERQRRLESTNQSLLLRIQELELQARLHGLSSSSSTSPPLTSSSSPSLGPNTLLSPLLPNPSLNFMDLEESHEATPVFSPDLMSGVGLPELHSLGGFLVEEDGGGAVMSDPLLSCGASKTSSRRSSFSMEEDL</sequence>
<organism evidence="12">
    <name type="scientific">Fundulus heteroclitus</name>
    <name type="common">Killifish</name>
    <name type="synonym">Mummichog</name>
    <dbReference type="NCBI Taxonomy" id="8078"/>
    <lineage>
        <taxon>Eukaryota</taxon>
        <taxon>Metazoa</taxon>
        <taxon>Chordata</taxon>
        <taxon>Craniata</taxon>
        <taxon>Vertebrata</taxon>
        <taxon>Euteleostomi</taxon>
        <taxon>Actinopterygii</taxon>
        <taxon>Neopterygii</taxon>
        <taxon>Teleostei</taxon>
        <taxon>Neoteleostei</taxon>
        <taxon>Acanthomorphata</taxon>
        <taxon>Ovalentaria</taxon>
        <taxon>Atherinomorphae</taxon>
        <taxon>Cyprinodontiformes</taxon>
        <taxon>Fundulidae</taxon>
        <taxon>Fundulus</taxon>
    </lineage>
</organism>
<evidence type="ECO:0000256" key="4">
    <source>
        <dbReference type="ARBA" id="ARBA00023015"/>
    </source>
</evidence>
<dbReference type="InterPro" id="IPR011598">
    <property type="entry name" value="bHLH_dom"/>
</dbReference>
<reference evidence="13" key="2">
    <citation type="submission" date="2025-05" db="UniProtKB">
        <authorList>
            <consortium name="Ensembl"/>
        </authorList>
    </citation>
    <scope>IDENTIFICATION</scope>
</reference>
<dbReference type="Pfam" id="PF15951">
    <property type="entry name" value="MITF_TFEB_C_3_N"/>
    <property type="match status" value="1"/>
</dbReference>
<feature type="compositionally biased region" description="Polar residues" evidence="10">
    <location>
        <begin position="204"/>
        <end position="213"/>
    </location>
</feature>
<protein>
    <submittedName>
        <fullName evidence="12">Transcription factor E3</fullName>
    </submittedName>
    <submittedName>
        <fullName evidence="13">Transcription factor binding to IGHM enhancer 3</fullName>
    </submittedName>
</protein>
<dbReference type="GeneTree" id="ENSGT00940000157503"/>
<evidence type="ECO:0000256" key="10">
    <source>
        <dbReference type="SAM" id="MobiDB-lite"/>
    </source>
</evidence>
<name>A0A146Y6K6_FUNHE</name>
<dbReference type="GO" id="GO:0046983">
    <property type="term" value="F:protein dimerization activity"/>
    <property type="evidence" value="ECO:0007669"/>
    <property type="project" value="InterPro"/>
</dbReference>
<dbReference type="STRING" id="8078.ENSFHEP00000016051"/>
<proteinExistence type="inferred from homology"/>
<reference evidence="12" key="1">
    <citation type="submission" date="2015-01" db="EMBL/GenBank/DDBJ databases">
        <title>EvidentialGene: Evidence-directed Construction of Complete mRNA Transcriptomes without Genomes.</title>
        <authorList>
            <person name="Gilbert D.G."/>
        </authorList>
    </citation>
    <scope>NUCLEOTIDE SEQUENCE</scope>
</reference>
<feature type="region of interest" description="Disordered" evidence="10">
    <location>
        <begin position="186"/>
        <end position="215"/>
    </location>
</feature>
<dbReference type="InterPro" id="IPR036638">
    <property type="entry name" value="HLH_DNA-bd_sf"/>
</dbReference>
<keyword evidence="7" id="KW-0804">Transcription</keyword>
<dbReference type="EMBL" id="GCES01037108">
    <property type="protein sequence ID" value="JAR49215.1"/>
    <property type="molecule type" value="Transcribed_RNA"/>
</dbReference>
<dbReference type="GO" id="GO:0000981">
    <property type="term" value="F:DNA-binding transcription factor activity, RNA polymerase II-specific"/>
    <property type="evidence" value="ECO:0007669"/>
    <property type="project" value="TreeGrafter"/>
</dbReference>
<keyword evidence="5" id="KW-0238">DNA-binding</keyword>
<feature type="region of interest" description="Disordered" evidence="10">
    <location>
        <begin position="77"/>
        <end position="98"/>
    </location>
</feature>
<keyword evidence="6" id="KW-0010">Activator</keyword>
<feature type="coiled-coil region" evidence="9">
    <location>
        <begin position="343"/>
        <end position="384"/>
    </location>
</feature>
<keyword evidence="8" id="KW-0539">Nucleus</keyword>